<sequence length="61" mass="7057">MKHLIGLYVVMVIMVIVTLMDEFILKGEYSAIASWLIVMLFLFGTICFANARYFLSKRYDG</sequence>
<organism evidence="2 3">
    <name type="scientific">Mesobacillus maritimus</name>
    <dbReference type="NCBI Taxonomy" id="1643336"/>
    <lineage>
        <taxon>Bacteria</taxon>
        <taxon>Bacillati</taxon>
        <taxon>Bacillota</taxon>
        <taxon>Bacilli</taxon>
        <taxon>Bacillales</taxon>
        <taxon>Bacillaceae</taxon>
        <taxon>Mesobacillus</taxon>
    </lineage>
</organism>
<accession>A0ABS7K7Y3</accession>
<protein>
    <submittedName>
        <fullName evidence="2">Uncharacterized protein</fullName>
    </submittedName>
</protein>
<reference evidence="2 3" key="1">
    <citation type="submission" date="2020-07" db="EMBL/GenBank/DDBJ databases">
        <title>Fungal Genomes of the International Space Station.</title>
        <authorList>
            <person name="Seuylemezian A."/>
            <person name="Singh N.K."/>
            <person name="Wood J."/>
            <person name="Venkateswaran K."/>
        </authorList>
    </citation>
    <scope>NUCLEOTIDE SEQUENCE [LARGE SCALE GENOMIC DNA]</scope>
    <source>
        <strain evidence="2 3">PL-B2</strain>
    </source>
</reference>
<evidence type="ECO:0000313" key="2">
    <source>
        <dbReference type="EMBL" id="MBY0098367.1"/>
    </source>
</evidence>
<keyword evidence="1" id="KW-1133">Transmembrane helix</keyword>
<keyword evidence="1" id="KW-0472">Membrane</keyword>
<name>A0ABS7K7Y3_9BACI</name>
<evidence type="ECO:0000256" key="1">
    <source>
        <dbReference type="SAM" id="Phobius"/>
    </source>
</evidence>
<dbReference type="Proteomes" id="UP000769780">
    <property type="component" value="Unassembled WGS sequence"/>
</dbReference>
<keyword evidence="3" id="KW-1185">Reference proteome</keyword>
<dbReference type="EMBL" id="JACWFH010000023">
    <property type="protein sequence ID" value="MBY0098367.1"/>
    <property type="molecule type" value="Genomic_DNA"/>
</dbReference>
<comment type="caution">
    <text evidence="2">The sequence shown here is derived from an EMBL/GenBank/DDBJ whole genome shotgun (WGS) entry which is preliminary data.</text>
</comment>
<keyword evidence="1" id="KW-0812">Transmembrane</keyword>
<dbReference type="RefSeq" id="WP_221874590.1">
    <property type="nucleotide sequence ID" value="NZ_JACWFH010000023.1"/>
</dbReference>
<feature type="transmembrane region" description="Helical" evidence="1">
    <location>
        <begin position="7"/>
        <end position="25"/>
    </location>
</feature>
<feature type="transmembrane region" description="Helical" evidence="1">
    <location>
        <begin position="31"/>
        <end position="55"/>
    </location>
</feature>
<evidence type="ECO:0000313" key="3">
    <source>
        <dbReference type="Proteomes" id="UP000769780"/>
    </source>
</evidence>
<proteinExistence type="predicted"/>
<gene>
    <name evidence="2" type="ORF">H0185_16385</name>
</gene>